<comment type="caution">
    <text evidence="2">The sequence shown here is derived from an EMBL/GenBank/DDBJ whole genome shotgun (WGS) entry which is preliminary data.</text>
</comment>
<evidence type="ECO:0000313" key="2">
    <source>
        <dbReference type="EMBL" id="RGM28295.1"/>
    </source>
</evidence>
<keyword evidence="1" id="KW-0472">Membrane</keyword>
<dbReference type="RefSeq" id="WP_117725950.1">
    <property type="nucleotide sequence ID" value="NZ_CABMFV010000009.1"/>
</dbReference>
<name>A0A8B2ZCV2_STAWA</name>
<dbReference type="Proteomes" id="UP000261016">
    <property type="component" value="Unassembled WGS sequence"/>
</dbReference>
<dbReference type="AlphaFoldDB" id="A0A8B2ZCV2"/>
<protein>
    <submittedName>
        <fullName evidence="2">Uncharacterized protein</fullName>
    </submittedName>
</protein>
<gene>
    <name evidence="2" type="ORF">DXC19_11455</name>
</gene>
<keyword evidence="1" id="KW-1133">Transmembrane helix</keyword>
<reference evidence="2 3" key="1">
    <citation type="submission" date="2018-08" db="EMBL/GenBank/DDBJ databases">
        <title>A genome reference for cultivated species of the human gut microbiota.</title>
        <authorList>
            <person name="Zou Y."/>
            <person name="Xue W."/>
            <person name="Luo G."/>
        </authorList>
    </citation>
    <scope>NUCLEOTIDE SEQUENCE [LARGE SCALE GENOMIC DNA]</scope>
    <source>
        <strain evidence="2 3">OM08-17AT</strain>
    </source>
</reference>
<feature type="transmembrane region" description="Helical" evidence="1">
    <location>
        <begin position="9"/>
        <end position="30"/>
    </location>
</feature>
<accession>A0A8B2ZCV2</accession>
<evidence type="ECO:0000313" key="3">
    <source>
        <dbReference type="Proteomes" id="UP000261016"/>
    </source>
</evidence>
<sequence length="139" mass="16727">MDKDSIFKVLYYLFGFIIICSVIIGFMYIYKYTHYIDVRYTYSEYQQNTKIVHGKVLDTKRDNTLLKPTKYQLVVKTSNKQSQLMKVNEKQFNQYQKGSNVKFRIDKDNKVIIDLNKEKDINDKNTYNKNKIQHLNLFN</sequence>
<dbReference type="EMBL" id="QSTD01000009">
    <property type="protein sequence ID" value="RGM28295.1"/>
    <property type="molecule type" value="Genomic_DNA"/>
</dbReference>
<evidence type="ECO:0000256" key="1">
    <source>
        <dbReference type="SAM" id="Phobius"/>
    </source>
</evidence>
<keyword evidence="1" id="KW-0812">Transmembrane</keyword>
<proteinExistence type="predicted"/>
<organism evidence="2 3">
    <name type="scientific">Staphylococcus warneri</name>
    <dbReference type="NCBI Taxonomy" id="1292"/>
    <lineage>
        <taxon>Bacteria</taxon>
        <taxon>Bacillati</taxon>
        <taxon>Bacillota</taxon>
        <taxon>Bacilli</taxon>
        <taxon>Bacillales</taxon>
        <taxon>Staphylococcaceae</taxon>
        <taxon>Staphylococcus</taxon>
    </lineage>
</organism>